<dbReference type="Proteomes" id="UP001162131">
    <property type="component" value="Unassembled WGS sequence"/>
</dbReference>
<keyword evidence="1" id="KW-0436">Ligase</keyword>
<evidence type="ECO:0000256" key="1">
    <source>
        <dbReference type="ARBA" id="ARBA00022598"/>
    </source>
</evidence>
<proteinExistence type="predicted"/>
<dbReference type="GO" id="GO:0004467">
    <property type="term" value="F:long-chain fatty acid-CoA ligase activity"/>
    <property type="evidence" value="ECO:0007669"/>
    <property type="project" value="TreeGrafter"/>
</dbReference>
<keyword evidence="3" id="KW-0443">Lipid metabolism</keyword>
<gene>
    <name evidence="5" type="ORF">BSTOLATCC_MIC19004</name>
</gene>
<evidence type="ECO:0000313" key="5">
    <source>
        <dbReference type="EMBL" id="CAG9317762.1"/>
    </source>
</evidence>
<protein>
    <recommendedName>
        <fullName evidence="4">AMP-dependent synthetase/ligase domain-containing protein</fullName>
    </recommendedName>
</protein>
<evidence type="ECO:0000256" key="3">
    <source>
        <dbReference type="ARBA" id="ARBA00023098"/>
    </source>
</evidence>
<dbReference type="GO" id="GO:0016020">
    <property type="term" value="C:membrane"/>
    <property type="evidence" value="ECO:0007669"/>
    <property type="project" value="TreeGrafter"/>
</dbReference>
<dbReference type="AlphaFoldDB" id="A0AAU9J2J8"/>
<feature type="domain" description="AMP-dependent synthetase/ligase" evidence="4">
    <location>
        <begin position="74"/>
        <end position="502"/>
    </location>
</feature>
<dbReference type="PANTHER" id="PTHR43272:SF32">
    <property type="entry name" value="AMP-DEPENDENT SYNTHETASE_LIGASE DOMAIN-CONTAINING PROTEIN"/>
    <property type="match status" value="1"/>
</dbReference>
<evidence type="ECO:0000259" key="4">
    <source>
        <dbReference type="Pfam" id="PF00501"/>
    </source>
</evidence>
<keyword evidence="6" id="KW-1185">Reference proteome</keyword>
<reference evidence="5" key="1">
    <citation type="submission" date="2021-09" db="EMBL/GenBank/DDBJ databases">
        <authorList>
            <consortium name="AG Swart"/>
            <person name="Singh M."/>
            <person name="Singh A."/>
            <person name="Seah K."/>
            <person name="Emmerich C."/>
        </authorList>
    </citation>
    <scope>NUCLEOTIDE SEQUENCE</scope>
    <source>
        <strain evidence="5">ATCC30299</strain>
    </source>
</reference>
<dbReference type="GO" id="GO:0005783">
    <property type="term" value="C:endoplasmic reticulum"/>
    <property type="evidence" value="ECO:0007669"/>
    <property type="project" value="TreeGrafter"/>
</dbReference>
<organism evidence="5 6">
    <name type="scientific">Blepharisma stoltei</name>
    <dbReference type="NCBI Taxonomy" id="1481888"/>
    <lineage>
        <taxon>Eukaryota</taxon>
        <taxon>Sar</taxon>
        <taxon>Alveolata</taxon>
        <taxon>Ciliophora</taxon>
        <taxon>Postciliodesmatophora</taxon>
        <taxon>Heterotrichea</taxon>
        <taxon>Heterotrichida</taxon>
        <taxon>Blepharismidae</taxon>
        <taxon>Blepharisma</taxon>
    </lineage>
</organism>
<dbReference type="Pfam" id="PF23562">
    <property type="entry name" value="AMP-binding_C_3"/>
    <property type="match status" value="1"/>
</dbReference>
<dbReference type="EMBL" id="CAJZBQ010000018">
    <property type="protein sequence ID" value="CAG9317762.1"/>
    <property type="molecule type" value="Genomic_DNA"/>
</dbReference>
<dbReference type="Pfam" id="PF00501">
    <property type="entry name" value="AMP-binding"/>
    <property type="match status" value="1"/>
</dbReference>
<dbReference type="SUPFAM" id="SSF56801">
    <property type="entry name" value="Acetyl-CoA synthetase-like"/>
    <property type="match status" value="1"/>
</dbReference>
<dbReference type="InterPro" id="IPR000873">
    <property type="entry name" value="AMP-dep_synth/lig_dom"/>
</dbReference>
<sequence>MRFSYFSIDICFVDYVSINMDSSYLWVSKSAYNQFIQPDGKNLHWTDDINFELPIFMESSGPGASPPMTFINIFQDALQTHAQQPALRVKRGGKWVTWTYQQYYDDSLRFARAAINLGIKPRAVTNIIGFNAPEWLISFAGSLIANLVPIGVYTTNGPEACFYIANHSEAELLIVQNEIQLKKYLAIWDKLPRLKAIIVYLPGAELESLRAGKQIFTWEEFMATGSDAEGKELAKRMREISPAQCATVVYTSGTTGPPKGVLLSHDNYIWCAKSCVDDAELMAADPNILVSYLPLSHSAAQIIDIFGCMYKKGILYFADENCLQGTLGNTLKEVRPTFFMSVPRVFEKIEERIKAIAASKGSFAKKVGTWAKKVGYEGTIEQLQQKPTSLSFSIANAIIFKKIKQALGLDRCKAFIVSAAPIAKSTLEYFLSLNIPLLNVYGMSECAAPETMNYLHNNNIWSVGQPVNGTRLKILSQSGEEVPRGTRGEICMKGRNRFMGYYKNETETKATIDKNGFLHSGDEGYLNEKGFLFITGRFKELIITAGGENIPPVLIEDTIKEECKLISNCMLVGDHKNYLALLLAIKTEPGPDLSLTRVLSGEALRILAEIGSTAKTYDEAMSDQKVKKYIQEGIDRANKRAISKAQHVRKWVFLPNDFSLQGGELTPTMKLKRKFVAQKYASLIEELYTSPNL</sequence>
<dbReference type="PANTHER" id="PTHR43272">
    <property type="entry name" value="LONG-CHAIN-FATTY-ACID--COA LIGASE"/>
    <property type="match status" value="1"/>
</dbReference>
<accession>A0AAU9J2J8</accession>
<dbReference type="Gene3D" id="3.40.50.12780">
    <property type="entry name" value="N-terminal domain of ligase-like"/>
    <property type="match status" value="1"/>
</dbReference>
<keyword evidence="2" id="KW-0276">Fatty acid metabolism</keyword>
<dbReference type="InterPro" id="IPR042099">
    <property type="entry name" value="ANL_N_sf"/>
</dbReference>
<name>A0AAU9J2J8_9CILI</name>
<evidence type="ECO:0000313" key="6">
    <source>
        <dbReference type="Proteomes" id="UP001162131"/>
    </source>
</evidence>
<dbReference type="InterPro" id="IPR020845">
    <property type="entry name" value="AMP-binding_CS"/>
</dbReference>
<comment type="caution">
    <text evidence="5">The sequence shown here is derived from an EMBL/GenBank/DDBJ whole genome shotgun (WGS) entry which is preliminary data.</text>
</comment>
<evidence type="ECO:0000256" key="2">
    <source>
        <dbReference type="ARBA" id="ARBA00022832"/>
    </source>
</evidence>
<dbReference type="PROSITE" id="PS00455">
    <property type="entry name" value="AMP_BINDING"/>
    <property type="match status" value="1"/>
</dbReference>